<dbReference type="RefSeq" id="WP_234023917.1">
    <property type="nucleotide sequence ID" value="NZ_CP012673.1"/>
</dbReference>
<dbReference type="InterPro" id="IPR002737">
    <property type="entry name" value="MEMO1_fam"/>
</dbReference>
<dbReference type="EMBL" id="CP012673">
    <property type="protein sequence ID" value="AUX43186.1"/>
    <property type="molecule type" value="Genomic_DNA"/>
</dbReference>
<keyword evidence="2" id="KW-0560">Oxidoreductase</keyword>
<dbReference type="Pfam" id="PF01875">
    <property type="entry name" value="Memo"/>
    <property type="match status" value="1"/>
</dbReference>
<organism evidence="2 3">
    <name type="scientific">Sorangium cellulosum</name>
    <name type="common">Polyangium cellulosum</name>
    <dbReference type="NCBI Taxonomy" id="56"/>
    <lineage>
        <taxon>Bacteria</taxon>
        <taxon>Pseudomonadati</taxon>
        <taxon>Myxococcota</taxon>
        <taxon>Polyangia</taxon>
        <taxon>Polyangiales</taxon>
        <taxon>Polyangiaceae</taxon>
        <taxon>Sorangium</taxon>
    </lineage>
</organism>
<dbReference type="GO" id="GO:0051213">
    <property type="term" value="F:dioxygenase activity"/>
    <property type="evidence" value="ECO:0007669"/>
    <property type="project" value="UniProtKB-KW"/>
</dbReference>
<evidence type="ECO:0000313" key="3">
    <source>
        <dbReference type="Proteomes" id="UP000238348"/>
    </source>
</evidence>
<name>A0A2L0EV55_SORCE</name>
<accession>A0A2L0EV55</accession>
<dbReference type="PANTHER" id="PTHR11060:SF0">
    <property type="entry name" value="PROTEIN MEMO1"/>
    <property type="match status" value="1"/>
</dbReference>
<dbReference type="PANTHER" id="PTHR11060">
    <property type="entry name" value="PROTEIN MEMO1"/>
    <property type="match status" value="1"/>
</dbReference>
<protein>
    <submittedName>
        <fullName evidence="2">Dioxygenase</fullName>
    </submittedName>
</protein>
<keyword evidence="2" id="KW-0223">Dioxygenase</keyword>
<dbReference type="NCBIfam" id="TIGR04336">
    <property type="entry name" value="AmmeMemoSam_B"/>
    <property type="match status" value="1"/>
</dbReference>
<evidence type="ECO:0000256" key="1">
    <source>
        <dbReference type="ARBA" id="ARBA00006315"/>
    </source>
</evidence>
<proteinExistence type="inferred from homology"/>
<gene>
    <name evidence="2" type="ORF">SOCE26_046300</name>
</gene>
<dbReference type="AlphaFoldDB" id="A0A2L0EV55"/>
<dbReference type="CDD" id="cd07361">
    <property type="entry name" value="MEMO_like"/>
    <property type="match status" value="1"/>
</dbReference>
<comment type="similarity">
    <text evidence="1">Belongs to the MEMO1 family.</text>
</comment>
<evidence type="ECO:0000313" key="2">
    <source>
        <dbReference type="EMBL" id="AUX43186.1"/>
    </source>
</evidence>
<dbReference type="Gene3D" id="3.40.830.10">
    <property type="entry name" value="LigB-like"/>
    <property type="match status" value="1"/>
</dbReference>
<dbReference type="Proteomes" id="UP000238348">
    <property type="component" value="Chromosome"/>
</dbReference>
<sequence>MLRDTEGIAPSAVIVPAESSAVLARFDGRRTVDEIARDVSRSTGQRVDAAHVAQLADELELAWMLDSPRFHARRRSVVGSFDAAPIRIAAHAGGAYHGDRLKLADFIERQCLAVARPQAGASRDGAPPRGAARRMIGLCAPHMDLWRAAVGYGHAYAALEQALAAPGLEKVDTFVLLGTSHAAMRRPFAVCEKTFATPLGPLDPDRAMIAEIAAGSRFDVREEQYLHKNEHSIEFQAVFVRHLLGDRPATIVPILCGLSECQARRRDPAQDDGAESFLRALGEALEKRRDHVLVIAGADLAHVGPRFGDAAPLDERQRRALRERDRASIDRATSIDPPGFFADVAQDLGTRRVCGLGPIYTLLRTLPRSSRGEMLHYEQCVDPEEGSIVSHTSLGFYD</sequence>
<reference evidence="2 3" key="1">
    <citation type="submission" date="2015-09" db="EMBL/GenBank/DDBJ databases">
        <title>Sorangium comparison.</title>
        <authorList>
            <person name="Zaburannyi N."/>
            <person name="Bunk B."/>
            <person name="Overmann J."/>
            <person name="Mueller R."/>
        </authorList>
    </citation>
    <scope>NUCLEOTIDE SEQUENCE [LARGE SCALE GENOMIC DNA]</scope>
    <source>
        <strain evidence="2 3">So ce26</strain>
    </source>
</reference>